<dbReference type="STRING" id="283909.R7UVT5"/>
<dbReference type="FunCoup" id="R7UVT5">
    <property type="interactions" value="1871"/>
</dbReference>
<keyword evidence="3" id="KW-0694">RNA-binding</keyword>
<protein>
    <recommendedName>
        <fullName evidence="5">K Homology domain-containing protein</fullName>
    </recommendedName>
</protein>
<evidence type="ECO:0000313" key="6">
    <source>
        <dbReference type="EMBL" id="ELU10377.1"/>
    </source>
</evidence>
<gene>
    <name evidence="6" type="ORF">CAPTEDRAFT_94427</name>
</gene>
<dbReference type="OMA" id="RPVDETH"/>
<reference evidence="8" key="1">
    <citation type="submission" date="2012-12" db="EMBL/GenBank/DDBJ databases">
        <authorList>
            <person name="Hellsten U."/>
            <person name="Grimwood J."/>
            <person name="Chapman J.A."/>
            <person name="Shapiro H."/>
            <person name="Aerts A."/>
            <person name="Otillar R.P."/>
            <person name="Terry A.Y."/>
            <person name="Boore J.L."/>
            <person name="Simakov O."/>
            <person name="Marletaz F."/>
            <person name="Cho S.-J."/>
            <person name="Edsinger-Gonzales E."/>
            <person name="Havlak P."/>
            <person name="Kuo D.-H."/>
            <person name="Larsson T."/>
            <person name="Lv J."/>
            <person name="Arendt D."/>
            <person name="Savage R."/>
            <person name="Osoegawa K."/>
            <person name="de Jong P."/>
            <person name="Lindberg D.R."/>
            <person name="Seaver E.C."/>
            <person name="Weisblat D.A."/>
            <person name="Putnam N.H."/>
            <person name="Grigoriev I.V."/>
            <person name="Rokhsar D.S."/>
        </authorList>
    </citation>
    <scope>NUCLEOTIDE SEQUENCE</scope>
    <source>
        <strain evidence="8">I ESC-2004</strain>
    </source>
</reference>
<proteinExistence type="predicted"/>
<sequence length="238" mass="26901">MGTEIKEDRNTPEYLAQLLKDKKQIAAFPNVFIHTERLLDEEINKVRGNLFHLSTNKEPLNLPAGNGPTEQFSEKLYVPVKDYPEFNFVGRILGPRGMTAKQLEQDTGCKIMVRGKGSMRDRKKEEMNRGKPNWEHLNEDLHVLITVEDSKNRASVKLERAKEEVKKLLVPAPEGEDDLKKRQLMELAIINGTYRDTKNPQTGAGSVSVPASSRKSACSLLPPPAWLPLLLLLLLHLM</sequence>
<keyword evidence="2" id="KW-0217">Developmental protein</keyword>
<dbReference type="PANTHER" id="PTHR11208:SF125">
    <property type="entry name" value="KH DOMAIN-CONTAINING RNA-BINDING PROTEIN QKI"/>
    <property type="match status" value="1"/>
</dbReference>
<evidence type="ECO:0000313" key="8">
    <source>
        <dbReference type="Proteomes" id="UP000014760"/>
    </source>
</evidence>
<dbReference type="SUPFAM" id="SSF54791">
    <property type="entry name" value="Eukaryotic type KH-domain (KH-domain type I)"/>
    <property type="match status" value="1"/>
</dbReference>
<dbReference type="Pfam" id="PF16544">
    <property type="entry name" value="STAR_dimer"/>
    <property type="match status" value="1"/>
</dbReference>
<evidence type="ECO:0000256" key="2">
    <source>
        <dbReference type="ARBA" id="ARBA00022473"/>
    </source>
</evidence>
<dbReference type="GO" id="GO:0005634">
    <property type="term" value="C:nucleus"/>
    <property type="evidence" value="ECO:0007669"/>
    <property type="project" value="UniProtKB-SubCell"/>
</dbReference>
<dbReference type="Proteomes" id="UP000014760">
    <property type="component" value="Unassembled WGS sequence"/>
</dbReference>
<dbReference type="EnsemblMetazoa" id="CapteT94427">
    <property type="protein sequence ID" value="CapteP94427"/>
    <property type="gene ID" value="CapteG94427"/>
</dbReference>
<dbReference type="GO" id="GO:0003729">
    <property type="term" value="F:mRNA binding"/>
    <property type="evidence" value="ECO:0007669"/>
    <property type="project" value="TreeGrafter"/>
</dbReference>
<dbReference type="Pfam" id="PF22675">
    <property type="entry name" value="KH-I_KHDC4-BBP"/>
    <property type="match status" value="1"/>
</dbReference>
<dbReference type="PANTHER" id="PTHR11208">
    <property type="entry name" value="RNA-BINDING PROTEIN RELATED"/>
    <property type="match status" value="1"/>
</dbReference>
<dbReference type="HOGENOM" id="CLU_065679_0_1_1"/>
<evidence type="ECO:0000256" key="1">
    <source>
        <dbReference type="ARBA" id="ARBA00004123"/>
    </source>
</evidence>
<evidence type="ECO:0000256" key="3">
    <source>
        <dbReference type="ARBA" id="ARBA00022884"/>
    </source>
</evidence>
<dbReference type="Gene3D" id="1.20.5.4010">
    <property type="match status" value="1"/>
</dbReference>
<dbReference type="OrthoDB" id="6777263at2759"/>
<organism evidence="6">
    <name type="scientific">Capitella teleta</name>
    <name type="common">Polychaete worm</name>
    <dbReference type="NCBI Taxonomy" id="283909"/>
    <lineage>
        <taxon>Eukaryota</taxon>
        <taxon>Metazoa</taxon>
        <taxon>Spiralia</taxon>
        <taxon>Lophotrochozoa</taxon>
        <taxon>Annelida</taxon>
        <taxon>Polychaeta</taxon>
        <taxon>Sedentaria</taxon>
        <taxon>Scolecida</taxon>
        <taxon>Capitellidae</taxon>
        <taxon>Capitella</taxon>
    </lineage>
</organism>
<reference evidence="7" key="3">
    <citation type="submission" date="2015-06" db="UniProtKB">
        <authorList>
            <consortium name="EnsemblMetazoa"/>
        </authorList>
    </citation>
    <scope>IDENTIFICATION</scope>
</reference>
<keyword evidence="8" id="KW-1185">Reference proteome</keyword>
<keyword evidence="4" id="KW-0539">Nucleus</keyword>
<evidence type="ECO:0000313" key="7">
    <source>
        <dbReference type="EnsemblMetazoa" id="CapteP94427"/>
    </source>
</evidence>
<dbReference type="Gene3D" id="3.30.1370.10">
    <property type="entry name" value="K Homology domain, type 1"/>
    <property type="match status" value="1"/>
</dbReference>
<dbReference type="EMBL" id="AMQN01006071">
    <property type="status" value="NOT_ANNOTATED_CDS"/>
    <property type="molecule type" value="Genomic_DNA"/>
</dbReference>
<dbReference type="FunFam" id="3.30.1370.10:FF:000055">
    <property type="entry name" value="protein quaking isoform X1"/>
    <property type="match status" value="1"/>
</dbReference>
<dbReference type="InterPro" id="IPR045071">
    <property type="entry name" value="BBP-like"/>
</dbReference>
<dbReference type="GO" id="GO:0048024">
    <property type="term" value="P:regulation of mRNA splicing, via spliceosome"/>
    <property type="evidence" value="ECO:0007669"/>
    <property type="project" value="TreeGrafter"/>
</dbReference>
<reference evidence="6 8" key="2">
    <citation type="journal article" date="2013" name="Nature">
        <title>Insights into bilaterian evolution from three spiralian genomes.</title>
        <authorList>
            <person name="Simakov O."/>
            <person name="Marletaz F."/>
            <person name="Cho S.J."/>
            <person name="Edsinger-Gonzales E."/>
            <person name="Havlak P."/>
            <person name="Hellsten U."/>
            <person name="Kuo D.H."/>
            <person name="Larsson T."/>
            <person name="Lv J."/>
            <person name="Arendt D."/>
            <person name="Savage R."/>
            <person name="Osoegawa K."/>
            <person name="de Jong P."/>
            <person name="Grimwood J."/>
            <person name="Chapman J.A."/>
            <person name="Shapiro H."/>
            <person name="Aerts A."/>
            <person name="Otillar R.P."/>
            <person name="Terry A.Y."/>
            <person name="Boore J.L."/>
            <person name="Grigoriev I.V."/>
            <person name="Lindberg D.R."/>
            <person name="Seaver E.C."/>
            <person name="Weisblat D.A."/>
            <person name="Putnam N.H."/>
            <person name="Rokhsar D.S."/>
        </authorList>
    </citation>
    <scope>NUCLEOTIDE SEQUENCE</scope>
    <source>
        <strain evidence="6 8">I ESC-2004</strain>
    </source>
</reference>
<dbReference type="SMART" id="SM00322">
    <property type="entry name" value="KH"/>
    <property type="match status" value="1"/>
</dbReference>
<dbReference type="InterPro" id="IPR032377">
    <property type="entry name" value="STAR_dimer"/>
</dbReference>
<name>R7UVT5_CAPTE</name>
<comment type="subcellular location">
    <subcellularLocation>
        <location evidence="1">Nucleus</location>
    </subcellularLocation>
</comment>
<dbReference type="InterPro" id="IPR004087">
    <property type="entry name" value="KH_dom"/>
</dbReference>
<dbReference type="InterPro" id="IPR036612">
    <property type="entry name" value="KH_dom_type_1_sf"/>
</dbReference>
<dbReference type="CDD" id="cd22465">
    <property type="entry name" value="KH-I_Hqk"/>
    <property type="match status" value="1"/>
</dbReference>
<dbReference type="AlphaFoldDB" id="R7UVT5"/>
<feature type="domain" description="K Homology" evidence="5">
    <location>
        <begin position="70"/>
        <end position="166"/>
    </location>
</feature>
<dbReference type="InterPro" id="IPR055256">
    <property type="entry name" value="KH_1_KHDC4/BBP-like"/>
</dbReference>
<evidence type="ECO:0000259" key="5">
    <source>
        <dbReference type="SMART" id="SM00322"/>
    </source>
</evidence>
<accession>R7UVT5</accession>
<evidence type="ECO:0000256" key="4">
    <source>
        <dbReference type="ARBA" id="ARBA00023242"/>
    </source>
</evidence>
<dbReference type="EMBL" id="KB297541">
    <property type="protein sequence ID" value="ELU10377.1"/>
    <property type="molecule type" value="Genomic_DNA"/>
</dbReference>